<proteinExistence type="predicted"/>
<name>A0A7Y0EYM1_9BIFI</name>
<evidence type="ECO:0000313" key="3">
    <source>
        <dbReference type="Proteomes" id="UP000543419"/>
    </source>
</evidence>
<dbReference type="EMBL" id="JAAIIG010000002">
    <property type="protein sequence ID" value="NMM97721.1"/>
    <property type="molecule type" value="Genomic_DNA"/>
</dbReference>
<comment type="caution">
    <text evidence="2">The sequence shown here is derived from an EMBL/GenBank/DDBJ whole genome shotgun (WGS) entry which is preliminary data.</text>
</comment>
<keyword evidence="3" id="KW-1185">Reference proteome</keyword>
<dbReference type="Proteomes" id="UP000543419">
    <property type="component" value="Unassembled WGS sequence"/>
</dbReference>
<feature type="compositionally biased region" description="Basic and acidic residues" evidence="1">
    <location>
        <begin position="39"/>
        <end position="49"/>
    </location>
</feature>
<feature type="compositionally biased region" description="Polar residues" evidence="1">
    <location>
        <begin position="27"/>
        <end position="38"/>
    </location>
</feature>
<gene>
    <name evidence="2" type="ORF">G1C97_0670</name>
</gene>
<feature type="region of interest" description="Disordered" evidence="1">
    <location>
        <begin position="27"/>
        <end position="49"/>
    </location>
</feature>
<dbReference type="AlphaFoldDB" id="A0A7Y0EYM1"/>
<evidence type="ECO:0000256" key="1">
    <source>
        <dbReference type="SAM" id="MobiDB-lite"/>
    </source>
</evidence>
<organism evidence="2 3">
    <name type="scientific">Bifidobacterium olomucense</name>
    <dbReference type="NCBI Taxonomy" id="2675324"/>
    <lineage>
        <taxon>Bacteria</taxon>
        <taxon>Bacillati</taxon>
        <taxon>Actinomycetota</taxon>
        <taxon>Actinomycetes</taxon>
        <taxon>Bifidobacteriales</taxon>
        <taxon>Bifidobacteriaceae</taxon>
        <taxon>Bifidobacterium</taxon>
    </lineage>
</organism>
<sequence length="49" mass="5385">MCHSKVTIASSNACLACDGRIRTVSFGQRNNDGSSNRASTKEKEKAYYQ</sequence>
<protein>
    <submittedName>
        <fullName evidence="2">Uncharacterized protein</fullName>
    </submittedName>
</protein>
<evidence type="ECO:0000313" key="2">
    <source>
        <dbReference type="EMBL" id="NMM97721.1"/>
    </source>
</evidence>
<accession>A0A7Y0EYM1</accession>
<reference evidence="2 3" key="1">
    <citation type="submission" date="2020-02" db="EMBL/GenBank/DDBJ databases">
        <title>Characterization of phylogenetic diversity of novel bifidobacterial species isolated in Czech ZOOs.</title>
        <authorList>
            <person name="Lugli G.A."/>
            <person name="Vera N.B."/>
            <person name="Ventura M."/>
        </authorList>
    </citation>
    <scope>NUCLEOTIDE SEQUENCE [LARGE SCALE GENOMIC DNA]</scope>
    <source>
        <strain evidence="2 3">DSM 109959</strain>
    </source>
</reference>